<evidence type="ECO:0000256" key="1">
    <source>
        <dbReference type="SAM" id="MobiDB-lite"/>
    </source>
</evidence>
<gene>
    <name evidence="2" type="ORF">D7I44_11760</name>
</gene>
<keyword evidence="3" id="KW-1185">Reference proteome</keyword>
<accession>A0A387BSV3</accession>
<feature type="compositionally biased region" description="Basic and acidic residues" evidence="1">
    <location>
        <begin position="8"/>
        <end position="35"/>
    </location>
</feature>
<dbReference type="EMBL" id="CP032624">
    <property type="protein sequence ID" value="AYG04140.1"/>
    <property type="molecule type" value="Genomic_DNA"/>
</dbReference>
<proteinExistence type="predicted"/>
<evidence type="ECO:0000313" key="3">
    <source>
        <dbReference type="Proteomes" id="UP000275069"/>
    </source>
</evidence>
<dbReference type="AlphaFoldDB" id="A0A387BSV3"/>
<dbReference type="RefSeq" id="WP_120789670.1">
    <property type="nucleotide sequence ID" value="NZ_CP032624.1"/>
</dbReference>
<organism evidence="2 3">
    <name type="scientific">Gryllotalpicola protaetiae</name>
    <dbReference type="NCBI Taxonomy" id="2419771"/>
    <lineage>
        <taxon>Bacteria</taxon>
        <taxon>Bacillati</taxon>
        <taxon>Actinomycetota</taxon>
        <taxon>Actinomycetes</taxon>
        <taxon>Micrococcales</taxon>
        <taxon>Microbacteriaceae</taxon>
        <taxon>Gryllotalpicola</taxon>
    </lineage>
</organism>
<reference evidence="2 3" key="1">
    <citation type="submission" date="2018-09" db="EMBL/GenBank/DDBJ databases">
        <title>Genome sequencing of strain 2DFW10M-5.</title>
        <authorList>
            <person name="Heo J."/>
            <person name="Kim S.-J."/>
            <person name="Kwon S.-W."/>
        </authorList>
    </citation>
    <scope>NUCLEOTIDE SEQUENCE [LARGE SCALE GENOMIC DNA]</scope>
    <source>
        <strain evidence="2 3">2DFW10M-5</strain>
    </source>
</reference>
<evidence type="ECO:0000313" key="2">
    <source>
        <dbReference type="EMBL" id="AYG04140.1"/>
    </source>
</evidence>
<sequence length="63" mass="6575">MSDTGEPAEEKMPDAEELQKPSTEKDPAEEPKAPEVEPEEANHQAVGIGVVGTPDDGDDGGES</sequence>
<name>A0A387BSV3_9MICO</name>
<feature type="region of interest" description="Disordered" evidence="1">
    <location>
        <begin position="1"/>
        <end position="63"/>
    </location>
</feature>
<dbReference type="Proteomes" id="UP000275069">
    <property type="component" value="Chromosome"/>
</dbReference>
<protein>
    <submittedName>
        <fullName evidence="2">Uncharacterized protein</fullName>
    </submittedName>
</protein>
<dbReference type="KEGG" id="gry:D7I44_11760"/>